<organism evidence="4 5">
    <name type="scientific">Larkinella arboricola</name>
    <dbReference type="NCBI Taxonomy" id="643671"/>
    <lineage>
        <taxon>Bacteria</taxon>
        <taxon>Pseudomonadati</taxon>
        <taxon>Bacteroidota</taxon>
        <taxon>Cytophagia</taxon>
        <taxon>Cytophagales</taxon>
        <taxon>Spirosomataceae</taxon>
        <taxon>Larkinella</taxon>
    </lineage>
</organism>
<proteinExistence type="predicted"/>
<dbReference type="PROSITE" id="PS50930">
    <property type="entry name" value="HTH_LYTTR"/>
    <property type="match status" value="1"/>
</dbReference>
<dbReference type="GO" id="GO:0000160">
    <property type="term" value="P:phosphorelay signal transduction system"/>
    <property type="evidence" value="ECO:0007669"/>
    <property type="project" value="InterPro"/>
</dbReference>
<dbReference type="Proteomes" id="UP000248790">
    <property type="component" value="Unassembled WGS sequence"/>
</dbReference>
<dbReference type="Pfam" id="PF04397">
    <property type="entry name" value="LytTR"/>
    <property type="match status" value="1"/>
</dbReference>
<evidence type="ECO:0000313" key="5">
    <source>
        <dbReference type="Proteomes" id="UP000248790"/>
    </source>
</evidence>
<dbReference type="PROSITE" id="PS50110">
    <property type="entry name" value="RESPONSE_REGULATORY"/>
    <property type="match status" value="1"/>
</dbReference>
<dbReference type="InterPro" id="IPR007492">
    <property type="entry name" value="LytTR_DNA-bd_dom"/>
</dbReference>
<sequence>MIEEAIQYPALIKYLKGFSNYTWLYYCDGRKVLLSKSLCYFEKKLPGFFRVHKTALVNPHYITDFKAPPGHKMSGSVLLKDDLTLPVSRRRWNQLVDSLQTITVQAKATDGLLADPSYAAIDSAERPASSRRMRQVWVVMADEMKGSLVRQIISEKWPQWHLQVFETVTRLQNALQQEREAEMPAMIILDGNQDKSVRALQAIKRNTRFRFIPTLLLVSAGNPDLAEQSYASGANSVIVLSTDLTRFIQAVEKTFRYWLSTAAAPYGAARMSTALG</sequence>
<keyword evidence="5" id="KW-1185">Reference proteome</keyword>
<dbReference type="Gene3D" id="3.40.50.2300">
    <property type="match status" value="1"/>
</dbReference>
<dbReference type="SUPFAM" id="SSF52172">
    <property type="entry name" value="CheY-like"/>
    <property type="match status" value="1"/>
</dbReference>
<feature type="domain" description="HTH LytTR-type" evidence="3">
    <location>
        <begin position="1"/>
        <end position="101"/>
    </location>
</feature>
<dbReference type="Gene3D" id="2.40.50.1020">
    <property type="entry name" value="LytTr DNA-binding domain"/>
    <property type="match status" value="1"/>
</dbReference>
<comment type="caution">
    <text evidence="4">The sequence shown here is derived from an EMBL/GenBank/DDBJ whole genome shotgun (WGS) entry which is preliminary data.</text>
</comment>
<dbReference type="EMBL" id="QLMC01000004">
    <property type="protein sequence ID" value="RAJ95943.1"/>
    <property type="molecule type" value="Genomic_DNA"/>
</dbReference>
<keyword evidence="1" id="KW-0597">Phosphoprotein</keyword>
<accession>A0A327WTW4</accession>
<reference evidence="4 5" key="1">
    <citation type="submission" date="2018-06" db="EMBL/GenBank/DDBJ databases">
        <title>Genomic Encyclopedia of Archaeal and Bacterial Type Strains, Phase II (KMG-II): from individual species to whole genera.</title>
        <authorList>
            <person name="Goeker M."/>
        </authorList>
    </citation>
    <scope>NUCLEOTIDE SEQUENCE [LARGE SCALE GENOMIC DNA]</scope>
    <source>
        <strain evidence="4 5">DSM 21851</strain>
    </source>
</reference>
<evidence type="ECO:0000256" key="1">
    <source>
        <dbReference type="PROSITE-ProRule" id="PRU00169"/>
    </source>
</evidence>
<name>A0A327WTW4_LARAB</name>
<dbReference type="InterPro" id="IPR001789">
    <property type="entry name" value="Sig_transdc_resp-reg_receiver"/>
</dbReference>
<evidence type="ECO:0000259" key="3">
    <source>
        <dbReference type="PROSITE" id="PS50930"/>
    </source>
</evidence>
<dbReference type="OrthoDB" id="935481at2"/>
<dbReference type="SMART" id="SM00850">
    <property type="entry name" value="LytTR"/>
    <property type="match status" value="1"/>
</dbReference>
<feature type="domain" description="Response regulatory" evidence="2">
    <location>
        <begin position="135"/>
        <end position="255"/>
    </location>
</feature>
<dbReference type="AlphaFoldDB" id="A0A327WTW4"/>
<dbReference type="GO" id="GO:0003677">
    <property type="term" value="F:DNA binding"/>
    <property type="evidence" value="ECO:0007669"/>
    <property type="project" value="InterPro"/>
</dbReference>
<dbReference type="InterPro" id="IPR011006">
    <property type="entry name" value="CheY-like_superfamily"/>
</dbReference>
<feature type="modified residue" description="4-aspartylphosphate" evidence="1">
    <location>
        <position position="190"/>
    </location>
</feature>
<dbReference type="RefSeq" id="WP_111629716.1">
    <property type="nucleotide sequence ID" value="NZ_QLMC01000004.1"/>
</dbReference>
<evidence type="ECO:0000313" key="4">
    <source>
        <dbReference type="EMBL" id="RAJ95943.1"/>
    </source>
</evidence>
<evidence type="ECO:0000259" key="2">
    <source>
        <dbReference type="PROSITE" id="PS50110"/>
    </source>
</evidence>
<protein>
    <submittedName>
        <fullName evidence="4">LytTR family two component transcriptional regulator</fullName>
    </submittedName>
</protein>
<gene>
    <name evidence="4" type="ORF">LX87_03693</name>
</gene>